<dbReference type="InterPro" id="IPR042448">
    <property type="entry name" value="CCNB1IP1"/>
</dbReference>
<sequence>MTVLLSQPAGHHIFCINCSDSLGLSNANGGIRSCPACETQLANPDDVVVAHLNPTEDYKTSVLSGLSPGIIMECAGRGLAFYSYQCTQEIVYQEYLAKSLTDKYTSLSAQMDKIIHDANSEITGLRDKLAAVQVDQKNLEQRHNDLTDAFREKTKALQQIDKAYRSLKAQVMSSQVATAASDDAEIALQSVTGNRFVDRLGTRNGGQADGHRYPVDQRGIEQIHSRQRSGGSGEGRERADILHNVGPMGGTNGWNQPAQASRGFTSQSAPVAATPSQHRTRLPVSMQSGRASGFLGADGMAGVQRTPSTRQPLNNLGTNTFGFLGTGGYGMSTGMKMGKHPEGLLSRPTPRGTRPPGAPNMMMH</sequence>
<proteinExistence type="predicted"/>
<accession>A0ABQ9NYP5</accession>
<reference evidence="3" key="1">
    <citation type="submission" date="2022-10" db="EMBL/GenBank/DDBJ databases">
        <title>Culturing micro-colonial fungi from biological soil crusts in the Mojave desert and describing Neophaeococcomyces mojavensis, and introducing the new genera and species Taxawa tesnikishii.</title>
        <authorList>
            <person name="Kurbessoian T."/>
            <person name="Stajich J.E."/>
        </authorList>
    </citation>
    <scope>NUCLEOTIDE SEQUENCE</scope>
    <source>
        <strain evidence="3">TK_1</strain>
    </source>
</reference>
<organism evidence="3 4">
    <name type="scientific">Coniosporium apollinis</name>
    <dbReference type="NCBI Taxonomy" id="61459"/>
    <lineage>
        <taxon>Eukaryota</taxon>
        <taxon>Fungi</taxon>
        <taxon>Dikarya</taxon>
        <taxon>Ascomycota</taxon>
        <taxon>Pezizomycotina</taxon>
        <taxon>Dothideomycetes</taxon>
        <taxon>Dothideomycetes incertae sedis</taxon>
        <taxon>Coniosporium</taxon>
    </lineage>
</organism>
<evidence type="ECO:0000256" key="2">
    <source>
        <dbReference type="SAM" id="MobiDB-lite"/>
    </source>
</evidence>
<keyword evidence="4" id="KW-1185">Reference proteome</keyword>
<evidence type="ECO:0008006" key="5">
    <source>
        <dbReference type="Google" id="ProtNLM"/>
    </source>
</evidence>
<dbReference type="PANTHER" id="PTHR14305:SF0">
    <property type="entry name" value="E3 UBIQUITIN-PROTEIN LIGASE CCNB1IP1"/>
    <property type="match status" value="1"/>
</dbReference>
<feature type="compositionally biased region" description="Polar residues" evidence="2">
    <location>
        <begin position="256"/>
        <end position="277"/>
    </location>
</feature>
<evidence type="ECO:0000256" key="1">
    <source>
        <dbReference type="SAM" id="Coils"/>
    </source>
</evidence>
<feature type="coiled-coil region" evidence="1">
    <location>
        <begin position="122"/>
        <end position="149"/>
    </location>
</feature>
<feature type="region of interest" description="Disordered" evidence="2">
    <location>
        <begin position="256"/>
        <end position="281"/>
    </location>
</feature>
<gene>
    <name evidence="3" type="ORF">H2201_002369</name>
</gene>
<feature type="region of interest" description="Disordered" evidence="2">
    <location>
        <begin position="340"/>
        <end position="364"/>
    </location>
</feature>
<evidence type="ECO:0000313" key="4">
    <source>
        <dbReference type="Proteomes" id="UP001172684"/>
    </source>
</evidence>
<dbReference type="PANTHER" id="PTHR14305">
    <property type="entry name" value="E3 UBIQUITIN-PROTEIN LIGASE CCNB1IP1"/>
    <property type="match status" value="1"/>
</dbReference>
<comment type="caution">
    <text evidence="3">The sequence shown here is derived from an EMBL/GenBank/DDBJ whole genome shotgun (WGS) entry which is preliminary data.</text>
</comment>
<dbReference type="EMBL" id="JAPDRL010000012">
    <property type="protein sequence ID" value="KAJ9667500.1"/>
    <property type="molecule type" value="Genomic_DNA"/>
</dbReference>
<feature type="compositionally biased region" description="Basic and acidic residues" evidence="2">
    <location>
        <begin position="209"/>
        <end position="224"/>
    </location>
</feature>
<dbReference type="Proteomes" id="UP001172684">
    <property type="component" value="Unassembled WGS sequence"/>
</dbReference>
<evidence type="ECO:0000313" key="3">
    <source>
        <dbReference type="EMBL" id="KAJ9667500.1"/>
    </source>
</evidence>
<name>A0ABQ9NYP5_9PEZI</name>
<feature type="region of interest" description="Disordered" evidence="2">
    <location>
        <begin position="198"/>
        <end position="238"/>
    </location>
</feature>
<protein>
    <recommendedName>
        <fullName evidence="5">RING-type domain-containing protein</fullName>
    </recommendedName>
</protein>
<keyword evidence="1" id="KW-0175">Coiled coil</keyword>